<dbReference type="Pfam" id="PF01352">
    <property type="entry name" value="KRAB"/>
    <property type="match status" value="1"/>
</dbReference>
<reference evidence="2" key="2">
    <citation type="submission" date="2025-08" db="UniProtKB">
        <authorList>
            <consortium name="Ensembl"/>
        </authorList>
    </citation>
    <scope>IDENTIFICATION</scope>
</reference>
<dbReference type="PROSITE" id="PS50805">
    <property type="entry name" value="KRAB"/>
    <property type="match status" value="1"/>
</dbReference>
<evidence type="ECO:0000259" key="1">
    <source>
        <dbReference type="PROSITE" id="PS50805"/>
    </source>
</evidence>
<evidence type="ECO:0000313" key="3">
    <source>
        <dbReference type="Proteomes" id="UP000314987"/>
    </source>
</evidence>
<dbReference type="PANTHER" id="PTHR23232:SF69">
    <property type="entry name" value="ZINC FINGER PROTEIN 688"/>
    <property type="match status" value="1"/>
</dbReference>
<dbReference type="CDD" id="cd07765">
    <property type="entry name" value="KRAB_A-box"/>
    <property type="match status" value="1"/>
</dbReference>
<feature type="domain" description="KRAB" evidence="1">
    <location>
        <begin position="68"/>
        <end position="137"/>
    </location>
</feature>
<dbReference type="InterPro" id="IPR001909">
    <property type="entry name" value="KRAB"/>
</dbReference>
<dbReference type="STRING" id="29139.ENSVURP00010023311"/>
<accession>A0A4X2LMZ5</accession>
<dbReference type="Gene3D" id="6.10.140.140">
    <property type="match status" value="1"/>
</dbReference>
<dbReference type="PANTHER" id="PTHR23232">
    <property type="entry name" value="KRAB DOMAIN C2H2 ZINC FINGER"/>
    <property type="match status" value="1"/>
</dbReference>
<organism evidence="2 3">
    <name type="scientific">Vombatus ursinus</name>
    <name type="common">Common wombat</name>
    <dbReference type="NCBI Taxonomy" id="29139"/>
    <lineage>
        <taxon>Eukaryota</taxon>
        <taxon>Metazoa</taxon>
        <taxon>Chordata</taxon>
        <taxon>Craniata</taxon>
        <taxon>Vertebrata</taxon>
        <taxon>Euteleostomi</taxon>
        <taxon>Mammalia</taxon>
        <taxon>Metatheria</taxon>
        <taxon>Diprotodontia</taxon>
        <taxon>Vombatidae</taxon>
        <taxon>Vombatus</taxon>
    </lineage>
</organism>
<dbReference type="SMART" id="SM00349">
    <property type="entry name" value="KRAB"/>
    <property type="match status" value="1"/>
</dbReference>
<dbReference type="Proteomes" id="UP000314987">
    <property type="component" value="Unassembled WGS sequence"/>
</dbReference>
<reference evidence="3" key="1">
    <citation type="submission" date="2018-12" db="EMBL/GenBank/DDBJ databases">
        <authorList>
            <person name="Yazar S."/>
        </authorList>
    </citation>
    <scope>NUCLEOTIDE SEQUENCE [LARGE SCALE GENOMIC DNA]</scope>
</reference>
<protein>
    <recommendedName>
        <fullName evidence="1">KRAB domain-containing protein</fullName>
    </recommendedName>
</protein>
<sequence>MGRLSSLHPSPPFAHSLSLSLPAPFPSPSPIPPPATHRRLPQIPVLGLFPPPAPLKPAGPGPGARGSVRFADVAVYFSPEEWGRLRPAQRALYRDVVQVTYRCLGDFQSPKPVLISWMQQETEMWGLEAQDSEEKRNCSRTCRGKERVLHLNS</sequence>
<dbReference type="AlphaFoldDB" id="A0A4X2LMZ5"/>
<dbReference type="InterPro" id="IPR036051">
    <property type="entry name" value="KRAB_dom_sf"/>
</dbReference>
<dbReference type="Ensembl" id="ENSVURT00010026530.1">
    <property type="protein sequence ID" value="ENSVURP00010023311.1"/>
    <property type="gene ID" value="ENSVURG00010017867.1"/>
</dbReference>
<proteinExistence type="predicted"/>
<dbReference type="SUPFAM" id="SSF109640">
    <property type="entry name" value="KRAB domain (Kruppel-associated box)"/>
    <property type="match status" value="1"/>
</dbReference>
<dbReference type="GO" id="GO:0006355">
    <property type="term" value="P:regulation of DNA-templated transcription"/>
    <property type="evidence" value="ECO:0007669"/>
    <property type="project" value="InterPro"/>
</dbReference>
<name>A0A4X2LMZ5_VOMUR</name>
<evidence type="ECO:0000313" key="2">
    <source>
        <dbReference type="Ensembl" id="ENSVURP00010023311.1"/>
    </source>
</evidence>
<reference evidence="2" key="3">
    <citation type="submission" date="2025-09" db="UniProtKB">
        <authorList>
            <consortium name="Ensembl"/>
        </authorList>
    </citation>
    <scope>IDENTIFICATION</scope>
</reference>
<dbReference type="GeneTree" id="ENSGT00940000162549"/>
<dbReference type="InterPro" id="IPR050169">
    <property type="entry name" value="Krueppel_C2H2_ZnF"/>
</dbReference>
<keyword evidence="3" id="KW-1185">Reference proteome</keyword>